<reference evidence="7" key="1">
    <citation type="journal article" date="2014" name="Genome Announc.">
        <title>Genome sequence of the yeast Cyberlindnera fabianii (Hansenula fabianii).</title>
        <authorList>
            <person name="Freel K.C."/>
            <person name="Sarilar V."/>
            <person name="Neuveglise C."/>
            <person name="Devillers H."/>
            <person name="Friedrich A."/>
            <person name="Schacherer J."/>
        </authorList>
    </citation>
    <scope>NUCLEOTIDE SEQUENCE</scope>
    <source>
        <strain evidence="7">YJS4271</strain>
    </source>
</reference>
<dbReference type="InterPro" id="IPR003689">
    <property type="entry name" value="ZIP"/>
</dbReference>
<feature type="region of interest" description="Disordered" evidence="5">
    <location>
        <begin position="140"/>
        <end position="210"/>
    </location>
</feature>
<feature type="transmembrane region" description="Helical" evidence="6">
    <location>
        <begin position="12"/>
        <end position="33"/>
    </location>
</feature>
<evidence type="ECO:0000313" key="8">
    <source>
        <dbReference type="EMBL" id="ONH69461.1"/>
    </source>
</evidence>
<dbReference type="PANTHER" id="PTHR11040">
    <property type="entry name" value="ZINC/IRON TRANSPORTER"/>
    <property type="match status" value="1"/>
</dbReference>
<dbReference type="OMA" id="HVVDCAH"/>
<keyword evidence="3 6" id="KW-1133">Transmembrane helix</keyword>
<feature type="transmembrane region" description="Helical" evidence="6">
    <location>
        <begin position="512"/>
        <end position="530"/>
    </location>
</feature>
<keyword evidence="4 6" id="KW-0472">Membrane</keyword>
<evidence type="ECO:0000256" key="4">
    <source>
        <dbReference type="ARBA" id="ARBA00023136"/>
    </source>
</evidence>
<evidence type="ECO:0000256" key="5">
    <source>
        <dbReference type="SAM" id="MobiDB-lite"/>
    </source>
</evidence>
<reference evidence="8" key="3">
    <citation type="submission" date="2017-01" db="EMBL/GenBank/DDBJ databases">
        <authorList>
            <person name="Mah S.A."/>
            <person name="Swanson W.J."/>
            <person name="Moy G.W."/>
            <person name="Vacquier V.D."/>
        </authorList>
    </citation>
    <scope>NUCLEOTIDE SEQUENCE [LARGE SCALE GENOMIC DNA]</scope>
    <source>
        <strain evidence="8">65</strain>
    </source>
</reference>
<dbReference type="STRING" id="36022.A0A061BDH3"/>
<dbReference type="PANTHER" id="PTHR11040:SF210">
    <property type="entry name" value="ZINC-REGULATED TRANSPORTER 3"/>
    <property type="match status" value="1"/>
</dbReference>
<protein>
    <submittedName>
        <fullName evidence="7">CYFA0S20e01992g1_1</fullName>
    </submittedName>
    <submittedName>
        <fullName evidence="8">Zinc-regulated transporter 3</fullName>
    </submittedName>
</protein>
<gene>
    <name evidence="8" type="ORF">BON22_0912</name>
    <name evidence="7" type="ORF">CYFA0S_20e01992g</name>
</gene>
<evidence type="ECO:0000256" key="3">
    <source>
        <dbReference type="ARBA" id="ARBA00022989"/>
    </source>
</evidence>
<dbReference type="GO" id="GO:0016020">
    <property type="term" value="C:membrane"/>
    <property type="evidence" value="ECO:0007669"/>
    <property type="project" value="UniProtKB-SubCell"/>
</dbReference>
<evidence type="ECO:0000313" key="7">
    <source>
        <dbReference type="EMBL" id="CDR45931.1"/>
    </source>
</evidence>
<feature type="transmembrane region" description="Helical" evidence="6">
    <location>
        <begin position="443"/>
        <end position="465"/>
    </location>
</feature>
<accession>A0A061BDH3</accession>
<keyword evidence="9" id="KW-1185">Reference proteome</keyword>
<organism evidence="7">
    <name type="scientific">Cyberlindnera fabianii</name>
    <name type="common">Yeast</name>
    <name type="synonym">Hansenula fabianii</name>
    <dbReference type="NCBI Taxonomy" id="36022"/>
    <lineage>
        <taxon>Eukaryota</taxon>
        <taxon>Fungi</taxon>
        <taxon>Dikarya</taxon>
        <taxon>Ascomycota</taxon>
        <taxon>Saccharomycotina</taxon>
        <taxon>Saccharomycetes</taxon>
        <taxon>Phaffomycetales</taxon>
        <taxon>Phaffomycetaceae</taxon>
        <taxon>Cyberlindnera</taxon>
    </lineage>
</organism>
<dbReference type="Pfam" id="PF02535">
    <property type="entry name" value="Zip"/>
    <property type="match status" value="1"/>
</dbReference>
<dbReference type="EMBL" id="LK052905">
    <property type="protein sequence ID" value="CDR45931.1"/>
    <property type="molecule type" value="Genomic_DNA"/>
</dbReference>
<dbReference type="EMBL" id="MPUK01000001">
    <property type="protein sequence ID" value="ONH69461.1"/>
    <property type="molecule type" value="Genomic_DNA"/>
</dbReference>
<evidence type="ECO:0000256" key="2">
    <source>
        <dbReference type="ARBA" id="ARBA00022692"/>
    </source>
</evidence>
<dbReference type="AlphaFoldDB" id="A0A061BDH3"/>
<evidence type="ECO:0000256" key="6">
    <source>
        <dbReference type="SAM" id="Phobius"/>
    </source>
</evidence>
<dbReference type="VEuPathDB" id="FungiDB:BON22_0912"/>
<dbReference type="Proteomes" id="UP000189513">
    <property type="component" value="Unassembled WGS sequence"/>
</dbReference>
<name>A0A061BDH3_CYBFA</name>
<comment type="subcellular location">
    <subcellularLocation>
        <location evidence="1">Membrane</location>
        <topology evidence="1">Multi-pass membrane protein</topology>
    </subcellularLocation>
</comment>
<feature type="transmembrane region" description="Helical" evidence="6">
    <location>
        <begin position="54"/>
        <end position="75"/>
    </location>
</feature>
<feature type="transmembrane region" description="Helical" evidence="6">
    <location>
        <begin position="414"/>
        <end position="437"/>
    </location>
</feature>
<feature type="transmembrane region" description="Helical" evidence="6">
    <location>
        <begin position="98"/>
        <end position="122"/>
    </location>
</feature>
<feature type="compositionally biased region" description="Basic and acidic residues" evidence="5">
    <location>
        <begin position="179"/>
        <end position="189"/>
    </location>
</feature>
<evidence type="ECO:0000256" key="1">
    <source>
        <dbReference type="ARBA" id="ARBA00004141"/>
    </source>
</evidence>
<proteinExistence type="predicted"/>
<sequence>MVSLLDLITEERAWFLTAMSSLMCIIGASVIYLDVIVRIIKPRSTFSIRSNNGFLIGGFSFSSGCLLLTSLYKLLPKGLQYFHKAIKRAKSNPDVDELWFGIGANTAATVAFMSGVVICALLNEIIHYFTSESIVHCAHGGDDSDSHSHSHSSNSHSHTHSHSSSEDEDDLKHTHTHNHFNEDHGHSHDINQINPQPQSHSHSHGSAYDEEAEIEGVVAFAPSETSPLTQGPVAAYVVTTEDADGTLNTRKKSIMGIFDKIAHPQAHPCQGIYDVNCDGLPCVSEQLTFRVSNDIQNIDFYRDISLKRQNSALVAYTEAASSSPTTPPPKSQLQANLVSSVITTQPSNIRLTSEPNLDRHTAHKDDHHHKINTPVSRILSIGLQTCLALTLHKFPEGFITFATTQADPQLGLSIFLSLAIHNFVEGFSMALPLYLALNSRAKAFGITFILGGLSQPIGALAANLVLGDRKMGKDESLGIFGSLMGVTAGFLSVISLQLFSSSINFGGSTNSVIRWCMFGMFVILISGVLTDM</sequence>
<reference evidence="9" key="2">
    <citation type="journal article" date="2017" name="Genome Announc.">
        <title>Genome sequences of Cyberlindnera fabianii 65, Pichia kudriavzevii 129, and Saccharomyces cerevisiae 131 isolated from fermented masau fruits in Zimbabwe.</title>
        <authorList>
            <person name="van Rijswijck I.M.H."/>
            <person name="Derks M.F.L."/>
            <person name="Abee T."/>
            <person name="de Ridder D."/>
            <person name="Smid E.J."/>
        </authorList>
    </citation>
    <scope>NUCLEOTIDE SEQUENCE [LARGE SCALE GENOMIC DNA]</scope>
    <source>
        <strain evidence="9">65</strain>
    </source>
</reference>
<dbReference type="GO" id="GO:0005385">
    <property type="term" value="F:zinc ion transmembrane transporter activity"/>
    <property type="evidence" value="ECO:0007669"/>
    <property type="project" value="TreeGrafter"/>
</dbReference>
<keyword evidence="2 6" id="KW-0812">Transmembrane</keyword>
<feature type="transmembrane region" description="Helical" evidence="6">
    <location>
        <begin position="477"/>
        <end position="500"/>
    </location>
</feature>
<dbReference type="OrthoDB" id="262547at2759"/>
<evidence type="ECO:0000313" key="9">
    <source>
        <dbReference type="Proteomes" id="UP000189513"/>
    </source>
</evidence>